<reference evidence="2" key="1">
    <citation type="journal article" date="2015" name="Nature">
        <title>Complex archaea that bridge the gap between prokaryotes and eukaryotes.</title>
        <authorList>
            <person name="Spang A."/>
            <person name="Saw J.H."/>
            <person name="Jorgensen S.L."/>
            <person name="Zaremba-Niedzwiedzka K."/>
            <person name="Martijn J."/>
            <person name="Lind A.E."/>
            <person name="van Eijk R."/>
            <person name="Schleper C."/>
            <person name="Guy L."/>
            <person name="Ettema T.J."/>
        </authorList>
    </citation>
    <scope>NUCLEOTIDE SEQUENCE</scope>
</reference>
<dbReference type="NCBIfam" id="NF008528">
    <property type="entry name" value="PRK11463.1-2"/>
    <property type="match status" value="1"/>
</dbReference>
<dbReference type="EMBL" id="LAZR01015913">
    <property type="protein sequence ID" value="KKM06789.1"/>
    <property type="molecule type" value="Genomic_DNA"/>
</dbReference>
<name>A0A0F9H6V0_9ZZZZ</name>
<dbReference type="InterPro" id="IPR007313">
    <property type="entry name" value="FxsA"/>
</dbReference>
<sequence length="97" mass="10484">MIATAIAGAYLVRREGIGVLLRIQNELNQGTFPADSMLDGALVLVAGALLLTPGFITDIIGFLLVLPASRPMIKSVIVSLLKRHMERIRIEIKPPPP</sequence>
<keyword evidence="1" id="KW-0812">Transmembrane</keyword>
<comment type="caution">
    <text evidence="2">The sequence shown here is derived from an EMBL/GenBank/DDBJ whole genome shotgun (WGS) entry which is preliminary data.</text>
</comment>
<proteinExistence type="predicted"/>
<keyword evidence="1" id="KW-0472">Membrane</keyword>
<organism evidence="2">
    <name type="scientific">marine sediment metagenome</name>
    <dbReference type="NCBI Taxonomy" id="412755"/>
    <lineage>
        <taxon>unclassified sequences</taxon>
        <taxon>metagenomes</taxon>
        <taxon>ecological metagenomes</taxon>
    </lineage>
</organism>
<feature type="transmembrane region" description="Helical" evidence="1">
    <location>
        <begin position="41"/>
        <end position="66"/>
    </location>
</feature>
<dbReference type="GO" id="GO:0016020">
    <property type="term" value="C:membrane"/>
    <property type="evidence" value="ECO:0007669"/>
    <property type="project" value="InterPro"/>
</dbReference>
<keyword evidence="1" id="KW-1133">Transmembrane helix</keyword>
<dbReference type="Pfam" id="PF04186">
    <property type="entry name" value="FxsA"/>
    <property type="match status" value="1"/>
</dbReference>
<dbReference type="AlphaFoldDB" id="A0A0F9H6V0"/>
<evidence type="ECO:0008006" key="3">
    <source>
        <dbReference type="Google" id="ProtNLM"/>
    </source>
</evidence>
<evidence type="ECO:0000313" key="2">
    <source>
        <dbReference type="EMBL" id="KKM06789.1"/>
    </source>
</evidence>
<accession>A0A0F9H6V0</accession>
<dbReference type="PANTHER" id="PTHR35335">
    <property type="entry name" value="UPF0716 PROTEIN FXSA"/>
    <property type="match status" value="1"/>
</dbReference>
<dbReference type="PANTHER" id="PTHR35335:SF1">
    <property type="entry name" value="UPF0716 PROTEIN FXSA"/>
    <property type="match status" value="1"/>
</dbReference>
<gene>
    <name evidence="2" type="ORF">LCGC14_1740500</name>
</gene>
<evidence type="ECO:0000256" key="1">
    <source>
        <dbReference type="SAM" id="Phobius"/>
    </source>
</evidence>
<protein>
    <recommendedName>
        <fullName evidence="3">FxsA cytoplasmic membrane protein</fullName>
    </recommendedName>
</protein>